<keyword evidence="4" id="KW-1185">Reference proteome</keyword>
<dbReference type="EMBL" id="BRXY01000130">
    <property type="protein sequence ID" value="GMH69198.1"/>
    <property type="molecule type" value="Genomic_DNA"/>
</dbReference>
<dbReference type="SUPFAM" id="SSF81296">
    <property type="entry name" value="E set domains"/>
    <property type="match status" value="1"/>
</dbReference>
<gene>
    <name evidence="3" type="ORF">TrST_g2306</name>
</gene>
<accession>A0A9W7E8D4</accession>
<feature type="region of interest" description="Disordered" evidence="1">
    <location>
        <begin position="211"/>
        <end position="241"/>
    </location>
</feature>
<feature type="domain" description="IPT/TIG" evidence="2">
    <location>
        <begin position="83"/>
        <end position="170"/>
    </location>
</feature>
<evidence type="ECO:0000256" key="1">
    <source>
        <dbReference type="SAM" id="MobiDB-lite"/>
    </source>
</evidence>
<comment type="caution">
    <text evidence="3">The sequence shown here is derived from an EMBL/GenBank/DDBJ whole genome shotgun (WGS) entry which is preliminary data.</text>
</comment>
<dbReference type="Proteomes" id="UP001165085">
    <property type="component" value="Unassembled WGS sequence"/>
</dbReference>
<proteinExistence type="predicted"/>
<reference evidence="4" key="1">
    <citation type="journal article" date="2023" name="Commun. Biol.">
        <title>Genome analysis of Parmales, the sister group of diatoms, reveals the evolutionary specialization of diatoms from phago-mixotrophs to photoautotrophs.</title>
        <authorList>
            <person name="Ban H."/>
            <person name="Sato S."/>
            <person name="Yoshikawa S."/>
            <person name="Yamada K."/>
            <person name="Nakamura Y."/>
            <person name="Ichinomiya M."/>
            <person name="Sato N."/>
            <person name="Blanc-Mathieu R."/>
            <person name="Endo H."/>
            <person name="Kuwata A."/>
            <person name="Ogata H."/>
        </authorList>
    </citation>
    <scope>NUCLEOTIDE SEQUENCE [LARGE SCALE GENOMIC DNA]</scope>
    <source>
        <strain evidence="4">NIES 3701</strain>
    </source>
</reference>
<dbReference type="AlphaFoldDB" id="A0A9W7E8D4"/>
<dbReference type="OrthoDB" id="24811at2759"/>
<feature type="compositionally biased region" description="Polar residues" evidence="1">
    <location>
        <begin position="230"/>
        <end position="241"/>
    </location>
</feature>
<dbReference type="Gene3D" id="2.60.40.10">
    <property type="entry name" value="Immunoglobulins"/>
    <property type="match status" value="1"/>
</dbReference>
<dbReference type="InterPro" id="IPR014756">
    <property type="entry name" value="Ig_E-set"/>
</dbReference>
<dbReference type="Pfam" id="PF01833">
    <property type="entry name" value="TIG"/>
    <property type="match status" value="1"/>
</dbReference>
<sequence>MLVEAAYCGEEVATETLNLPPDTTLCQTLYNVIKQAARSRVGMSVEASVFFGEVLLPADTSTLQQWGISAASKVCAVLAPVAQVTSCSPCQGPEGGGTAVRLSGQGFVLPTLGGVGMLVHPAPAVSTQGEVRVLFGTELVKARRISDSELCVVSPPHEAGIVTVRCPCASRADGSDSDLVATFQYVRLENLYDAIFASTNSHCPVRDIAQQAPGTVAPEDESSGSAADFSEQTKGPRQFDS</sequence>
<dbReference type="InterPro" id="IPR013783">
    <property type="entry name" value="Ig-like_fold"/>
</dbReference>
<evidence type="ECO:0000259" key="2">
    <source>
        <dbReference type="Pfam" id="PF01833"/>
    </source>
</evidence>
<evidence type="ECO:0000313" key="3">
    <source>
        <dbReference type="EMBL" id="GMH69198.1"/>
    </source>
</evidence>
<protein>
    <recommendedName>
        <fullName evidence="2">IPT/TIG domain-containing protein</fullName>
    </recommendedName>
</protein>
<dbReference type="InterPro" id="IPR002909">
    <property type="entry name" value="IPT_dom"/>
</dbReference>
<name>A0A9W7E8D4_9STRA</name>
<evidence type="ECO:0000313" key="4">
    <source>
        <dbReference type="Proteomes" id="UP001165085"/>
    </source>
</evidence>
<organism evidence="3 4">
    <name type="scientific">Triparma strigata</name>
    <dbReference type="NCBI Taxonomy" id="1606541"/>
    <lineage>
        <taxon>Eukaryota</taxon>
        <taxon>Sar</taxon>
        <taxon>Stramenopiles</taxon>
        <taxon>Ochrophyta</taxon>
        <taxon>Bolidophyceae</taxon>
        <taxon>Parmales</taxon>
        <taxon>Triparmaceae</taxon>
        <taxon>Triparma</taxon>
    </lineage>
</organism>